<name>A0A846LTA8_9ACTN</name>
<dbReference type="Proteomes" id="UP000648663">
    <property type="component" value="Unassembled WGS sequence"/>
</dbReference>
<dbReference type="EMBL" id="JAAMPA010000002">
    <property type="protein sequence ID" value="NIH69552.1"/>
    <property type="molecule type" value="Genomic_DNA"/>
</dbReference>
<keyword evidence="1" id="KW-0812">Transmembrane</keyword>
<keyword evidence="1" id="KW-1133">Transmembrane helix</keyword>
<evidence type="ECO:0000313" key="4">
    <source>
        <dbReference type="Proteomes" id="UP000552836"/>
    </source>
</evidence>
<evidence type="ECO:0000313" key="2">
    <source>
        <dbReference type="EMBL" id="GGL74785.1"/>
    </source>
</evidence>
<comment type="caution">
    <text evidence="3">The sequence shown here is derived from an EMBL/GenBank/DDBJ whole genome shotgun (WGS) entry which is preliminary data.</text>
</comment>
<proteinExistence type="predicted"/>
<evidence type="ECO:0000313" key="3">
    <source>
        <dbReference type="EMBL" id="NIH69552.1"/>
    </source>
</evidence>
<dbReference type="Proteomes" id="UP000552836">
    <property type="component" value="Unassembled WGS sequence"/>
</dbReference>
<reference evidence="2" key="4">
    <citation type="submission" date="2024-05" db="EMBL/GenBank/DDBJ databases">
        <authorList>
            <person name="Sun Q."/>
            <person name="Zhou Y."/>
        </authorList>
    </citation>
    <scope>NUCLEOTIDE SEQUENCE</scope>
    <source>
        <strain evidence="2">CGMCC 4.5581</strain>
    </source>
</reference>
<protein>
    <recommendedName>
        <fullName evidence="6">DUF1772 domain-containing protein</fullName>
    </recommendedName>
</protein>
<dbReference type="AlphaFoldDB" id="A0A846LTA8"/>
<evidence type="ECO:0000313" key="5">
    <source>
        <dbReference type="Proteomes" id="UP000648663"/>
    </source>
</evidence>
<dbReference type="EMBL" id="BMMI01000006">
    <property type="protein sequence ID" value="GGL74785.1"/>
    <property type="molecule type" value="Genomic_DNA"/>
</dbReference>
<feature type="transmembrane region" description="Helical" evidence="1">
    <location>
        <begin position="6"/>
        <end position="28"/>
    </location>
</feature>
<evidence type="ECO:0008006" key="6">
    <source>
        <dbReference type="Google" id="ProtNLM"/>
    </source>
</evidence>
<feature type="transmembrane region" description="Helical" evidence="1">
    <location>
        <begin position="49"/>
        <end position="69"/>
    </location>
</feature>
<keyword evidence="5" id="KW-1185">Reference proteome</keyword>
<dbReference type="RefSeq" id="WP_166757028.1">
    <property type="nucleotide sequence ID" value="NZ_BAABJU010000020.1"/>
</dbReference>
<gene>
    <name evidence="3" type="ORF">FB380_004040</name>
    <name evidence="2" type="ORF">GCM10011589_33530</name>
</gene>
<organism evidence="3 4">
    <name type="scientific">Modestobacter marinus</name>
    <dbReference type="NCBI Taxonomy" id="477641"/>
    <lineage>
        <taxon>Bacteria</taxon>
        <taxon>Bacillati</taxon>
        <taxon>Actinomycetota</taxon>
        <taxon>Actinomycetes</taxon>
        <taxon>Geodermatophilales</taxon>
        <taxon>Geodermatophilaceae</taxon>
        <taxon>Modestobacter</taxon>
    </lineage>
</organism>
<reference evidence="3 4" key="3">
    <citation type="submission" date="2020-02" db="EMBL/GenBank/DDBJ databases">
        <title>Sequencing the genomes of 1000 actinobacteria strains.</title>
        <authorList>
            <person name="Klenk H.-P."/>
        </authorList>
    </citation>
    <scope>NUCLEOTIDE SEQUENCE [LARGE SCALE GENOMIC DNA]</scope>
    <source>
        <strain evidence="3 4">DSM 45201</strain>
    </source>
</reference>
<reference evidence="5" key="2">
    <citation type="journal article" date="2019" name="Int. J. Syst. Evol. Microbiol.">
        <title>The Global Catalogue of Microorganisms (GCM) 10K type strain sequencing project: providing services to taxonomists for standard genome sequencing and annotation.</title>
        <authorList>
            <consortium name="The Broad Institute Genomics Platform"/>
            <consortium name="The Broad Institute Genome Sequencing Center for Infectious Disease"/>
            <person name="Wu L."/>
            <person name="Ma J."/>
        </authorList>
    </citation>
    <scope>NUCLEOTIDE SEQUENCE [LARGE SCALE GENOMIC DNA]</scope>
    <source>
        <strain evidence="5">CGMCC 4.5581</strain>
    </source>
</reference>
<sequence>MSEALPLVHLALVAAYAGLQWTVRGLVYPQFPAVPTEAFRDFHARHSRLISRLVGPLFAGQAVTTGWLLTGVAGAPWPPVVLSAGALAGVLLLTALGAVPLHRQLGRGFSVDVHRRLVRVDTARTAAATGNVLAAGWLAFG</sequence>
<reference evidence="2" key="1">
    <citation type="journal article" date="2014" name="Int. J. Syst. Evol. Microbiol.">
        <title>Complete genome of a new Firmicutes species belonging to the dominant human colonic microbiota ('Ruminococcus bicirculans') reveals two chromosomes and a selective capacity to utilize plant glucans.</title>
        <authorList>
            <consortium name="NISC Comparative Sequencing Program"/>
            <person name="Wegmann U."/>
            <person name="Louis P."/>
            <person name="Goesmann A."/>
            <person name="Henrissat B."/>
            <person name="Duncan S.H."/>
            <person name="Flint H.J."/>
        </authorList>
    </citation>
    <scope>NUCLEOTIDE SEQUENCE</scope>
    <source>
        <strain evidence="2">CGMCC 4.5581</strain>
    </source>
</reference>
<evidence type="ECO:0000256" key="1">
    <source>
        <dbReference type="SAM" id="Phobius"/>
    </source>
</evidence>
<accession>A0A846LTA8</accession>
<keyword evidence="1" id="KW-0472">Membrane</keyword>
<feature type="transmembrane region" description="Helical" evidence="1">
    <location>
        <begin position="81"/>
        <end position="101"/>
    </location>
</feature>